<dbReference type="Pfam" id="PF21403">
    <property type="entry name" value="OTU1_UBXL"/>
    <property type="match status" value="1"/>
</dbReference>
<dbReference type="InterPro" id="IPR038765">
    <property type="entry name" value="Papain-like_cys_pep_sf"/>
</dbReference>
<evidence type="ECO:0000256" key="6">
    <source>
        <dbReference type="ARBA" id="ARBA00022771"/>
    </source>
</evidence>
<feature type="domain" description="OTU" evidence="13">
    <location>
        <begin position="119"/>
        <end position="242"/>
    </location>
</feature>
<evidence type="ECO:0000256" key="9">
    <source>
        <dbReference type="ARBA" id="ARBA00022807"/>
    </source>
</evidence>
<evidence type="ECO:0000313" key="14">
    <source>
        <dbReference type="EMBL" id="EGC33504.1"/>
    </source>
</evidence>
<dbReference type="GO" id="GO:0008270">
    <property type="term" value="F:zinc ion binding"/>
    <property type="evidence" value="ECO:0007669"/>
    <property type="project" value="UniProtKB-KW"/>
</dbReference>
<name>F0ZRC7_DICPU</name>
<dbReference type="Gene3D" id="3.10.20.90">
    <property type="entry name" value="Phosphatidylinositol 3-kinase Catalytic Subunit, Chain A, domain 1"/>
    <property type="match status" value="1"/>
</dbReference>
<proteinExistence type="predicted"/>
<dbReference type="OMA" id="VDEYCAW"/>
<evidence type="ECO:0000256" key="2">
    <source>
        <dbReference type="ARBA" id="ARBA00004496"/>
    </source>
</evidence>
<dbReference type="AlphaFoldDB" id="F0ZRC7"/>
<evidence type="ECO:0000313" key="15">
    <source>
        <dbReference type="Proteomes" id="UP000001064"/>
    </source>
</evidence>
<dbReference type="VEuPathDB" id="AmoebaDB:DICPUDRAFT_88743"/>
<evidence type="ECO:0000256" key="10">
    <source>
        <dbReference type="ARBA" id="ARBA00022833"/>
    </source>
</evidence>
<dbReference type="InterPro" id="IPR057766">
    <property type="entry name" value="Znf-C2H2_OTU1-like_C"/>
</dbReference>
<dbReference type="PANTHER" id="PTHR13312:SF0">
    <property type="entry name" value="UBIQUITIN THIOESTERASE OTU1"/>
    <property type="match status" value="1"/>
</dbReference>
<dbReference type="EMBL" id="GL871139">
    <property type="protein sequence ID" value="EGC33504.1"/>
    <property type="molecule type" value="Genomic_DNA"/>
</dbReference>
<dbReference type="OrthoDB" id="65596at2759"/>
<keyword evidence="3 11" id="KW-0963">Cytoplasm</keyword>
<accession>F0ZRC7</accession>
<evidence type="ECO:0000256" key="3">
    <source>
        <dbReference type="ARBA" id="ARBA00022490"/>
    </source>
</evidence>
<dbReference type="Pfam" id="PF24560">
    <property type="entry name" value="zf-C2H2_OTU1_C"/>
    <property type="match status" value="1"/>
</dbReference>
<dbReference type="GO" id="GO:0004843">
    <property type="term" value="F:cysteine-type deubiquitinase activity"/>
    <property type="evidence" value="ECO:0000318"/>
    <property type="project" value="GO_Central"/>
</dbReference>
<evidence type="ECO:0000256" key="7">
    <source>
        <dbReference type="ARBA" id="ARBA00022786"/>
    </source>
</evidence>
<comment type="catalytic activity">
    <reaction evidence="1 11">
        <text>Thiol-dependent hydrolysis of ester, thioester, amide, peptide and isopeptide bonds formed by the C-terminal Gly of ubiquitin (a 76-residue protein attached to proteins as an intracellular targeting signal).</text>
        <dbReference type="EC" id="3.4.19.12"/>
    </reaction>
</comment>
<dbReference type="Gene3D" id="3.90.70.80">
    <property type="match status" value="1"/>
</dbReference>
<dbReference type="GO" id="GO:0036503">
    <property type="term" value="P:ERAD pathway"/>
    <property type="evidence" value="ECO:0000318"/>
    <property type="project" value="GO_Central"/>
</dbReference>
<evidence type="ECO:0000256" key="12">
    <source>
        <dbReference type="SAM" id="MobiDB-lite"/>
    </source>
</evidence>
<dbReference type="eggNOG" id="KOG3288">
    <property type="taxonomic scope" value="Eukaryota"/>
</dbReference>
<evidence type="ECO:0000256" key="1">
    <source>
        <dbReference type="ARBA" id="ARBA00000707"/>
    </source>
</evidence>
<dbReference type="GO" id="GO:0030968">
    <property type="term" value="P:endoplasmic reticulum unfolded protein response"/>
    <property type="evidence" value="ECO:0000318"/>
    <property type="project" value="GO_Central"/>
</dbReference>
<evidence type="ECO:0000256" key="5">
    <source>
        <dbReference type="ARBA" id="ARBA00022723"/>
    </source>
</evidence>
<dbReference type="GO" id="GO:0005737">
    <property type="term" value="C:cytoplasm"/>
    <property type="evidence" value="ECO:0007669"/>
    <property type="project" value="UniProtKB-SubCell"/>
</dbReference>
<keyword evidence="9 11" id="KW-0788">Thiol protease</keyword>
<keyword evidence="10" id="KW-0862">Zinc</keyword>
<dbReference type="FunFam" id="3.90.70.80:FF:000016">
    <property type="entry name" value="Putative ubiquitin thioesterase otu1"/>
    <property type="match status" value="1"/>
</dbReference>
<dbReference type="FunFam" id="3.10.20.90:FF:000096">
    <property type="entry name" value="Ubiquitin thioesterase OTU1"/>
    <property type="match status" value="1"/>
</dbReference>
<dbReference type="STRING" id="5786.F0ZRC7"/>
<evidence type="ECO:0000256" key="4">
    <source>
        <dbReference type="ARBA" id="ARBA00022670"/>
    </source>
</evidence>
<dbReference type="PANTHER" id="PTHR13312">
    <property type="entry name" value="HIV-INDUCED PROTEIN-7-LIKE PROTEASE"/>
    <property type="match status" value="1"/>
</dbReference>
<evidence type="ECO:0000256" key="11">
    <source>
        <dbReference type="RuleBase" id="RU367104"/>
    </source>
</evidence>
<dbReference type="InterPro" id="IPR003323">
    <property type="entry name" value="OTU_dom"/>
</dbReference>
<organism evidence="14 15">
    <name type="scientific">Dictyostelium purpureum</name>
    <name type="common">Slime mold</name>
    <dbReference type="NCBI Taxonomy" id="5786"/>
    <lineage>
        <taxon>Eukaryota</taxon>
        <taxon>Amoebozoa</taxon>
        <taxon>Evosea</taxon>
        <taxon>Eumycetozoa</taxon>
        <taxon>Dictyostelia</taxon>
        <taxon>Dictyosteliales</taxon>
        <taxon>Dictyosteliaceae</taxon>
        <taxon>Dictyostelium</taxon>
    </lineage>
</organism>
<evidence type="ECO:0000259" key="13">
    <source>
        <dbReference type="PROSITE" id="PS50802"/>
    </source>
</evidence>
<keyword evidence="8 11" id="KW-0378">Hydrolase</keyword>
<keyword evidence="7 11" id="KW-0833">Ubl conjugation pathway</keyword>
<dbReference type="CDD" id="cd22793">
    <property type="entry name" value="OTU_plant_OTU1_2-like"/>
    <property type="match status" value="1"/>
</dbReference>
<comment type="subcellular location">
    <subcellularLocation>
        <location evidence="2 11">Cytoplasm</location>
    </subcellularLocation>
</comment>
<keyword evidence="15" id="KW-1185">Reference proteome</keyword>
<protein>
    <recommendedName>
        <fullName evidence="11">Ubiquitin thioesterase OTU</fullName>
        <ecNumber evidence="11">3.4.19.12</ecNumber>
    </recommendedName>
</protein>
<keyword evidence="6" id="KW-0863">Zinc-finger</keyword>
<feature type="region of interest" description="Disordered" evidence="12">
    <location>
        <begin position="77"/>
        <end position="111"/>
    </location>
</feature>
<sequence>MISIRIRSKTGVENLKVDSQLQIIDFQKIIDEKTSTKPEHQKILHGFPPKSLDLSNPNAPISNFLSNGDTITIENTTALTSPTPAPAVTLSSNSTSNKNNSNNKSEPYMSEEEVGNGFATRRITDDDNSCLFSAVAYVLEDKSRWKGGQLRQLIAQVVRSDPFEYNEGFLGKSNAGYCNWILNPNHWGGAIELSILSNHYKVEIAAFDISTQIMYCYGEDKNYTERVYLIYDGIHYDALSICLTRNGGEDFDITRFSVDDKESLNKLKKFVENEKKLGKYTDTTNFMLLCLDCNKTLKGEKEAAIHASLSGHGNFTEKK</sequence>
<dbReference type="CDD" id="cd17059">
    <property type="entry name" value="Ubl_OTU1"/>
    <property type="match status" value="1"/>
</dbReference>
<dbReference type="Pfam" id="PF02338">
    <property type="entry name" value="OTU"/>
    <property type="match status" value="1"/>
</dbReference>
<dbReference type="GeneID" id="10504334"/>
<feature type="compositionally biased region" description="Low complexity" evidence="12">
    <location>
        <begin position="77"/>
        <end position="105"/>
    </location>
</feature>
<dbReference type="FunCoup" id="F0ZRC7">
    <property type="interactions" value="299"/>
</dbReference>
<dbReference type="KEGG" id="dpp:DICPUDRAFT_88743"/>
<dbReference type="InParanoid" id="F0ZRC7"/>
<keyword evidence="5" id="KW-0479">Metal-binding</keyword>
<dbReference type="RefSeq" id="XP_003289978.1">
    <property type="nucleotide sequence ID" value="XM_003289930.1"/>
</dbReference>
<evidence type="ECO:0000256" key="8">
    <source>
        <dbReference type="ARBA" id="ARBA00022801"/>
    </source>
</evidence>
<comment type="function">
    <text evidence="11">Hydrolase that can remove conjugated ubiquitin from proteins and may therefore play an important regulatory role at the level of protein turnover by preventing degradation.</text>
</comment>
<dbReference type="SUPFAM" id="SSF54001">
    <property type="entry name" value="Cysteine proteinases"/>
    <property type="match status" value="1"/>
</dbReference>
<dbReference type="MEROPS" id="C85.007"/>
<dbReference type="InterPro" id="IPR048857">
    <property type="entry name" value="OTU1_Ubl"/>
</dbReference>
<reference evidence="15" key="1">
    <citation type="journal article" date="2011" name="Genome Biol.">
        <title>Comparative genomics of the social amoebae Dictyostelium discoideum and Dictyostelium purpureum.</title>
        <authorList>
            <consortium name="US DOE Joint Genome Institute (JGI-PGF)"/>
            <person name="Sucgang R."/>
            <person name="Kuo A."/>
            <person name="Tian X."/>
            <person name="Salerno W."/>
            <person name="Parikh A."/>
            <person name="Feasley C.L."/>
            <person name="Dalin E."/>
            <person name="Tu H."/>
            <person name="Huang E."/>
            <person name="Barry K."/>
            <person name="Lindquist E."/>
            <person name="Shapiro H."/>
            <person name="Bruce D."/>
            <person name="Schmutz J."/>
            <person name="Salamov A."/>
            <person name="Fey P."/>
            <person name="Gaudet P."/>
            <person name="Anjard C."/>
            <person name="Babu M.M."/>
            <person name="Basu S."/>
            <person name="Bushmanova Y."/>
            <person name="van der Wel H."/>
            <person name="Katoh-Kurasawa M."/>
            <person name="Dinh C."/>
            <person name="Coutinho P.M."/>
            <person name="Saito T."/>
            <person name="Elias M."/>
            <person name="Schaap P."/>
            <person name="Kay R.R."/>
            <person name="Henrissat B."/>
            <person name="Eichinger L."/>
            <person name="Rivero F."/>
            <person name="Putnam N.H."/>
            <person name="West C.M."/>
            <person name="Loomis W.F."/>
            <person name="Chisholm R.L."/>
            <person name="Shaulsky G."/>
            <person name="Strassmann J.E."/>
            <person name="Queller D.C."/>
            <person name="Kuspa A."/>
            <person name="Grigoriev I.V."/>
        </authorList>
    </citation>
    <scope>NUCLEOTIDE SEQUENCE [LARGE SCALE GENOMIC DNA]</scope>
    <source>
        <strain evidence="15">QSDP1</strain>
    </source>
</reference>
<dbReference type="PROSITE" id="PS50802">
    <property type="entry name" value="OTU"/>
    <property type="match status" value="1"/>
</dbReference>
<keyword evidence="4" id="KW-0645">Protease</keyword>
<dbReference type="EC" id="3.4.19.12" evidence="11"/>
<dbReference type="Proteomes" id="UP000001064">
    <property type="component" value="Unassembled WGS sequence"/>
</dbReference>
<gene>
    <name evidence="14" type="ORF">DICPUDRAFT_88743</name>
</gene>